<dbReference type="InterPro" id="IPR043504">
    <property type="entry name" value="Peptidase_S1_PA_chymotrypsin"/>
</dbReference>
<dbReference type="KEGG" id="ccin:107274313"/>
<evidence type="ECO:0000256" key="9">
    <source>
        <dbReference type="ARBA" id="ARBA00066707"/>
    </source>
</evidence>
<evidence type="ECO:0000256" key="8">
    <source>
        <dbReference type="ARBA" id="ARBA00052079"/>
    </source>
</evidence>
<dbReference type="InterPro" id="IPR001314">
    <property type="entry name" value="Peptidase_S1A"/>
</dbReference>
<protein>
    <recommendedName>
        <fullName evidence="9">limulus clotting factor C</fullName>
        <ecNumber evidence="9">3.4.21.84</ecNumber>
    </recommendedName>
</protein>
<evidence type="ECO:0000256" key="5">
    <source>
        <dbReference type="ARBA" id="ARBA00022820"/>
    </source>
</evidence>
<dbReference type="PROSITE" id="PS50240">
    <property type="entry name" value="TRYPSIN_DOM"/>
    <property type="match status" value="1"/>
</dbReference>
<dbReference type="GeneID" id="107274313"/>
<evidence type="ECO:0000256" key="7">
    <source>
        <dbReference type="ARBA" id="ARBA00023157"/>
    </source>
</evidence>
<dbReference type="Proteomes" id="UP000694920">
    <property type="component" value="Unplaced"/>
</dbReference>
<keyword evidence="7" id="KW-1015">Disulfide bond</keyword>
<dbReference type="GO" id="GO:0004252">
    <property type="term" value="F:serine-type endopeptidase activity"/>
    <property type="evidence" value="ECO:0007669"/>
    <property type="project" value="InterPro"/>
</dbReference>
<keyword evidence="3" id="KW-0732">Signal</keyword>
<dbReference type="PANTHER" id="PTHR24252:SF7">
    <property type="entry name" value="HYALIN"/>
    <property type="match status" value="1"/>
</dbReference>
<feature type="domain" description="Peptidase S1" evidence="10">
    <location>
        <begin position="35"/>
        <end position="261"/>
    </location>
</feature>
<keyword evidence="1" id="KW-0768">Sushi</keyword>
<sequence>MKTICQSGVEDIGFRKVDVMLFEFHLLFHSILYALARGEAENATIENYPYHISVEFSGKHFCSGALITESWVITAASCVSGRTISDINVRIGTSISSFGGTELAIGKIIVHDNFDKYTYDDDIALLKLENPIEFNDKLQPIILPVDYTVEDGSSLLVTGWRKKAYGGSESQLKVTAVPVVNLNTCNSTMPGFKPLSRRMLCAGYMTSGVETCQGDSGAPLVTADDTIVGILSFGLGCLYNTYPGVYTRVGSYLNWISSNAGILI</sequence>
<evidence type="ECO:0000256" key="6">
    <source>
        <dbReference type="ARBA" id="ARBA00022825"/>
    </source>
</evidence>
<dbReference type="EC" id="3.4.21.84" evidence="9"/>
<dbReference type="CDD" id="cd00190">
    <property type="entry name" value="Tryp_SPc"/>
    <property type="match status" value="1"/>
</dbReference>
<dbReference type="SUPFAM" id="SSF50494">
    <property type="entry name" value="Trypsin-like serine proteases"/>
    <property type="match status" value="1"/>
</dbReference>
<dbReference type="AlphaFoldDB" id="A0AAJ7CEQ8"/>
<keyword evidence="5" id="KW-0353">Hemolymph clotting</keyword>
<evidence type="ECO:0000313" key="11">
    <source>
        <dbReference type="Proteomes" id="UP000694920"/>
    </source>
</evidence>
<evidence type="ECO:0000256" key="3">
    <source>
        <dbReference type="ARBA" id="ARBA00022729"/>
    </source>
</evidence>
<gene>
    <name evidence="12" type="primary">LOC107274313</name>
</gene>
<comment type="catalytic activity">
    <reaction evidence="8">
        <text>Selective cleavage of 103-Arg-|-Ser-104 and 124-Ile-|-Ile-125 bonds in Limulus clotting factor B to form activated factor B. Cleavage of -Pro-Arg-|-Xaa- bonds in synthetic substrates.</text>
        <dbReference type="EC" id="3.4.21.84"/>
    </reaction>
</comment>
<dbReference type="PANTHER" id="PTHR24252">
    <property type="entry name" value="ACROSIN-RELATED"/>
    <property type="match status" value="1"/>
</dbReference>
<evidence type="ECO:0000256" key="4">
    <source>
        <dbReference type="ARBA" id="ARBA00022801"/>
    </source>
</evidence>
<keyword evidence="6" id="KW-0720">Serine protease</keyword>
<dbReference type="GO" id="GO:0006508">
    <property type="term" value="P:proteolysis"/>
    <property type="evidence" value="ECO:0007669"/>
    <property type="project" value="UniProtKB-KW"/>
</dbReference>
<dbReference type="Gene3D" id="2.40.10.10">
    <property type="entry name" value="Trypsin-like serine proteases"/>
    <property type="match status" value="1"/>
</dbReference>
<dbReference type="SMART" id="SM00020">
    <property type="entry name" value="Tryp_SPc"/>
    <property type="match status" value="1"/>
</dbReference>
<dbReference type="Pfam" id="PF00089">
    <property type="entry name" value="Trypsin"/>
    <property type="match status" value="1"/>
</dbReference>
<keyword evidence="4" id="KW-0378">Hydrolase</keyword>
<reference evidence="12" key="1">
    <citation type="submission" date="2025-08" db="UniProtKB">
        <authorList>
            <consortium name="RefSeq"/>
        </authorList>
    </citation>
    <scope>IDENTIFICATION</scope>
</reference>
<evidence type="ECO:0000256" key="2">
    <source>
        <dbReference type="ARBA" id="ARBA00022670"/>
    </source>
</evidence>
<dbReference type="GO" id="GO:0042381">
    <property type="term" value="P:hemolymph coagulation"/>
    <property type="evidence" value="ECO:0007669"/>
    <property type="project" value="UniProtKB-KW"/>
</dbReference>
<evidence type="ECO:0000313" key="12">
    <source>
        <dbReference type="RefSeq" id="XP_015608817.1"/>
    </source>
</evidence>
<dbReference type="PRINTS" id="PR00722">
    <property type="entry name" value="CHYMOTRYPSIN"/>
</dbReference>
<keyword evidence="2" id="KW-0645">Protease</keyword>
<accession>A0AAJ7CEQ8</accession>
<evidence type="ECO:0000256" key="1">
    <source>
        <dbReference type="ARBA" id="ARBA00022659"/>
    </source>
</evidence>
<dbReference type="FunFam" id="2.40.10.10:FF:000120">
    <property type="entry name" value="Putative serine protease"/>
    <property type="match status" value="1"/>
</dbReference>
<proteinExistence type="predicted"/>
<name>A0AAJ7CEQ8_CEPCN</name>
<evidence type="ECO:0000259" key="10">
    <source>
        <dbReference type="PROSITE" id="PS50240"/>
    </source>
</evidence>
<dbReference type="InterPro" id="IPR009003">
    <property type="entry name" value="Peptidase_S1_PA"/>
</dbReference>
<keyword evidence="11" id="KW-1185">Reference proteome</keyword>
<dbReference type="InterPro" id="IPR001254">
    <property type="entry name" value="Trypsin_dom"/>
</dbReference>
<organism evidence="11 12">
    <name type="scientific">Cephus cinctus</name>
    <name type="common">Wheat stem sawfly</name>
    <dbReference type="NCBI Taxonomy" id="211228"/>
    <lineage>
        <taxon>Eukaryota</taxon>
        <taxon>Metazoa</taxon>
        <taxon>Ecdysozoa</taxon>
        <taxon>Arthropoda</taxon>
        <taxon>Hexapoda</taxon>
        <taxon>Insecta</taxon>
        <taxon>Pterygota</taxon>
        <taxon>Neoptera</taxon>
        <taxon>Endopterygota</taxon>
        <taxon>Hymenoptera</taxon>
        <taxon>Cephoidea</taxon>
        <taxon>Cephidae</taxon>
        <taxon>Cephus</taxon>
    </lineage>
</organism>
<dbReference type="RefSeq" id="XP_015608817.1">
    <property type="nucleotide sequence ID" value="XM_015753331.2"/>
</dbReference>